<organism evidence="1 2">
    <name type="scientific">Cochliobolus carbonum (strain 26-R-13)</name>
    <name type="common">Maize leaf spot fungus</name>
    <name type="synonym">Bipolaris zeicola</name>
    <dbReference type="NCBI Taxonomy" id="930089"/>
    <lineage>
        <taxon>Eukaryota</taxon>
        <taxon>Fungi</taxon>
        <taxon>Dikarya</taxon>
        <taxon>Ascomycota</taxon>
        <taxon>Pezizomycotina</taxon>
        <taxon>Dothideomycetes</taxon>
        <taxon>Pleosporomycetidae</taxon>
        <taxon>Pleosporales</taxon>
        <taxon>Pleosporineae</taxon>
        <taxon>Pleosporaceae</taxon>
        <taxon>Bipolaris</taxon>
    </lineage>
</organism>
<evidence type="ECO:0000313" key="1">
    <source>
        <dbReference type="EMBL" id="EUC29046.1"/>
    </source>
</evidence>
<protein>
    <submittedName>
        <fullName evidence="1">Uncharacterized protein</fullName>
    </submittedName>
</protein>
<evidence type="ECO:0000313" key="2">
    <source>
        <dbReference type="Proteomes" id="UP000053841"/>
    </source>
</evidence>
<dbReference type="AlphaFoldDB" id="W6YD10"/>
<dbReference type="Proteomes" id="UP000053841">
    <property type="component" value="Unassembled WGS sequence"/>
</dbReference>
<accession>W6YD10</accession>
<reference evidence="1 2" key="1">
    <citation type="journal article" date="2013" name="PLoS Genet.">
        <title>Comparative genome structure, secondary metabolite, and effector coding capacity across Cochliobolus pathogens.</title>
        <authorList>
            <person name="Condon B.J."/>
            <person name="Leng Y."/>
            <person name="Wu D."/>
            <person name="Bushley K.E."/>
            <person name="Ohm R.A."/>
            <person name="Otillar R."/>
            <person name="Martin J."/>
            <person name="Schackwitz W."/>
            <person name="Grimwood J."/>
            <person name="MohdZainudin N."/>
            <person name="Xue C."/>
            <person name="Wang R."/>
            <person name="Manning V.A."/>
            <person name="Dhillon B."/>
            <person name="Tu Z.J."/>
            <person name="Steffenson B.J."/>
            <person name="Salamov A."/>
            <person name="Sun H."/>
            <person name="Lowry S."/>
            <person name="LaButti K."/>
            <person name="Han J."/>
            <person name="Copeland A."/>
            <person name="Lindquist E."/>
            <person name="Barry K."/>
            <person name="Schmutz J."/>
            <person name="Baker S.E."/>
            <person name="Ciuffetti L.M."/>
            <person name="Grigoriev I.V."/>
            <person name="Zhong S."/>
            <person name="Turgeon B.G."/>
        </authorList>
    </citation>
    <scope>NUCLEOTIDE SEQUENCE [LARGE SCALE GENOMIC DNA]</scope>
    <source>
        <strain evidence="1 2">26-R-13</strain>
    </source>
</reference>
<dbReference type="GeneID" id="19143581"/>
<proteinExistence type="predicted"/>
<dbReference type="KEGG" id="bze:COCCADRAFT_107535"/>
<dbReference type="EMBL" id="KI964770">
    <property type="protein sequence ID" value="EUC29046.1"/>
    <property type="molecule type" value="Genomic_DNA"/>
</dbReference>
<feature type="non-terminal residue" evidence="1">
    <location>
        <position position="1"/>
    </location>
</feature>
<dbReference type="HOGENOM" id="CLU_2270059_0_0_1"/>
<gene>
    <name evidence="1" type="ORF">COCCADRAFT_107535</name>
</gene>
<sequence length="103" mass="11724">IAPRRSWLHRPTLSQLPLQGFQQEGRSCCLQDSSVRMGQSRLRHGLGPSVGIFARQDRRRGEHIHFIQCAPNSSSVFWFDCLLFPPPDIIASQLIPSYPIISR</sequence>
<dbReference type="RefSeq" id="XP_007716638.1">
    <property type="nucleotide sequence ID" value="XM_007718448.1"/>
</dbReference>
<name>W6YD10_COCC2</name>
<keyword evidence="2" id="KW-1185">Reference proteome</keyword>